<protein>
    <recommendedName>
        <fullName evidence="4">Meiosis-specific nuclear structural protein 1</fullName>
    </recommendedName>
</protein>
<name>A0A9D4U3P4_ADICA</name>
<comment type="subcellular location">
    <subcellularLocation>
        <location evidence="2">Cytoplasm</location>
        <location evidence="2">Cytoskeleton</location>
        <location evidence="2">Flagellum axoneme</location>
    </subcellularLocation>
    <subcellularLocation>
        <location evidence="1">Nucleus</location>
    </subcellularLocation>
</comment>
<evidence type="ECO:0000256" key="5">
    <source>
        <dbReference type="ARBA" id="ARBA00022490"/>
    </source>
</evidence>
<keyword evidence="5" id="KW-0963">Cytoplasm</keyword>
<keyword evidence="12" id="KW-0966">Cell projection</keyword>
<keyword evidence="8" id="KW-0969">Cilium</keyword>
<evidence type="ECO:0000256" key="8">
    <source>
        <dbReference type="ARBA" id="ARBA00023069"/>
    </source>
</evidence>
<keyword evidence="10" id="KW-0539">Nucleus</keyword>
<keyword evidence="6" id="KW-0282">Flagellum</keyword>
<dbReference type="PANTHER" id="PTHR19265">
    <property type="entry name" value="MEIOSIS-SPECIFIC NUCLEAR STRUCTURAL PROTEIN 1"/>
    <property type="match status" value="1"/>
</dbReference>
<dbReference type="InterPro" id="IPR026504">
    <property type="entry name" value="MNS1"/>
</dbReference>
<evidence type="ECO:0000259" key="16">
    <source>
        <dbReference type="Pfam" id="PF13868"/>
    </source>
</evidence>
<sequence length="482" mass="57883">MAAGVRFNPSKGAAFDARLEKQRKSDEQKDLIVKYLKDDSLANEGNCFLDRSDAYRRKREAEEQAALAYKKEETEKEERAKRAAELANEEDLWIAKTLEENDRGVEREERVIHQLIKDSPELRILRAKLQMAEISRQRHHQLREKRILELEQAARNASFHKAMEQHLAEEARKEQEQLRQRQLLQLISKQKLDQQLHEKDQQKQREHEEKILEHQEMNKLIAEVQEDIDRDAKSKVIKQAEQRKYMTEYLHQQERLQLKKKREEEAAERQILEYQRQLEQRAAEMEAKLKLKKAEDERIYAALSAGKLDELRQKEELEKAINDYFFEVAEAQYQKRQQELQIQKEQVRENLKAASEMYQNLKEQRKLEEVEERERFRIKMLEELAEAQKLEQLSQQRRRMKIEEHKREVERLWHAKQRAFELQLEEAAQRQRKEEEEATKKETAIEKERQRLLAEHGKRLAEFLPPGTLKKPEDLKLVGLRP</sequence>
<dbReference type="GO" id="GO:0005634">
    <property type="term" value="C:nucleus"/>
    <property type="evidence" value="ECO:0007669"/>
    <property type="project" value="UniProtKB-SubCell"/>
</dbReference>
<evidence type="ECO:0000256" key="10">
    <source>
        <dbReference type="ARBA" id="ARBA00023242"/>
    </source>
</evidence>
<keyword evidence="7 14" id="KW-0175">Coiled coil</keyword>
<feature type="coiled-coil region" evidence="14">
    <location>
        <begin position="417"/>
        <end position="455"/>
    </location>
</feature>
<evidence type="ECO:0000256" key="11">
    <source>
        <dbReference type="ARBA" id="ARBA00023254"/>
    </source>
</evidence>
<reference evidence="17" key="1">
    <citation type="submission" date="2021-01" db="EMBL/GenBank/DDBJ databases">
        <title>Adiantum capillus-veneris genome.</title>
        <authorList>
            <person name="Fang Y."/>
            <person name="Liao Q."/>
        </authorList>
    </citation>
    <scope>NUCLEOTIDE SEQUENCE</scope>
    <source>
        <strain evidence="17">H3</strain>
        <tissue evidence="17">Leaf</tissue>
    </source>
</reference>
<gene>
    <name evidence="17" type="ORF">GOP47_0024813</name>
</gene>
<evidence type="ECO:0000313" key="18">
    <source>
        <dbReference type="Proteomes" id="UP000886520"/>
    </source>
</evidence>
<accession>A0A9D4U3P4</accession>
<feature type="coiled-coil region" evidence="14">
    <location>
        <begin position="326"/>
        <end position="371"/>
    </location>
</feature>
<comment type="function">
    <text evidence="13">Microtubule inner protein (MIP) part of the dynein-decorated doublet microtubules (DMTs) in cilia axoneme, which is required for motile cilia beating. May play a role in the control of meiotic division and germ cell differentiation through regulation of pairing and recombination during meiosis. Required for sperm flagella assembly. May play a role in the assembly and function of the outer dynein arm-docking complex (ODA-DC). ODA-DC mediates outer dynein arms (ODA) binding onto the axonemal doublet microtubules.</text>
</comment>
<keyword evidence="9" id="KW-0206">Cytoskeleton</keyword>
<evidence type="ECO:0000256" key="14">
    <source>
        <dbReference type="SAM" id="Coils"/>
    </source>
</evidence>
<evidence type="ECO:0000256" key="3">
    <source>
        <dbReference type="ARBA" id="ARBA00009158"/>
    </source>
</evidence>
<evidence type="ECO:0000256" key="2">
    <source>
        <dbReference type="ARBA" id="ARBA00004611"/>
    </source>
</evidence>
<feature type="domain" description="Trichohyalin-plectin-homology" evidence="16">
    <location>
        <begin position="117"/>
        <end position="465"/>
    </location>
</feature>
<evidence type="ECO:0000256" key="9">
    <source>
        <dbReference type="ARBA" id="ARBA00023212"/>
    </source>
</evidence>
<comment type="similarity">
    <text evidence="3">Belongs to the MNS1 family.</text>
</comment>
<evidence type="ECO:0000256" key="1">
    <source>
        <dbReference type="ARBA" id="ARBA00004123"/>
    </source>
</evidence>
<dbReference type="PANTHER" id="PTHR19265:SF0">
    <property type="entry name" value="MEIOSIS-SPECIFIC NUCLEAR STRUCTURAL PROTEIN 1"/>
    <property type="match status" value="1"/>
</dbReference>
<dbReference type="OrthoDB" id="197839at2759"/>
<dbReference type="InterPro" id="IPR043597">
    <property type="entry name" value="TPH_dom"/>
</dbReference>
<evidence type="ECO:0000256" key="4">
    <source>
        <dbReference type="ARBA" id="ARBA00014813"/>
    </source>
</evidence>
<keyword evidence="18" id="KW-1185">Reference proteome</keyword>
<dbReference type="AlphaFoldDB" id="A0A9D4U3P4"/>
<evidence type="ECO:0000256" key="15">
    <source>
        <dbReference type="SAM" id="MobiDB-lite"/>
    </source>
</evidence>
<proteinExistence type="inferred from homology"/>
<evidence type="ECO:0000313" key="17">
    <source>
        <dbReference type="EMBL" id="KAI5060393.1"/>
    </source>
</evidence>
<feature type="coiled-coil region" evidence="14">
    <location>
        <begin position="161"/>
        <end position="209"/>
    </location>
</feature>
<dbReference type="EMBL" id="JABFUD020000024">
    <property type="protein sequence ID" value="KAI5060393.1"/>
    <property type="molecule type" value="Genomic_DNA"/>
</dbReference>
<organism evidence="17 18">
    <name type="scientific">Adiantum capillus-veneris</name>
    <name type="common">Maidenhair fern</name>
    <dbReference type="NCBI Taxonomy" id="13818"/>
    <lineage>
        <taxon>Eukaryota</taxon>
        <taxon>Viridiplantae</taxon>
        <taxon>Streptophyta</taxon>
        <taxon>Embryophyta</taxon>
        <taxon>Tracheophyta</taxon>
        <taxon>Polypodiopsida</taxon>
        <taxon>Polypodiidae</taxon>
        <taxon>Polypodiales</taxon>
        <taxon>Pteridineae</taxon>
        <taxon>Pteridaceae</taxon>
        <taxon>Vittarioideae</taxon>
        <taxon>Adiantum</taxon>
    </lineage>
</organism>
<keyword evidence="11" id="KW-0469">Meiosis</keyword>
<evidence type="ECO:0000256" key="7">
    <source>
        <dbReference type="ARBA" id="ARBA00023054"/>
    </source>
</evidence>
<evidence type="ECO:0000256" key="12">
    <source>
        <dbReference type="ARBA" id="ARBA00023273"/>
    </source>
</evidence>
<dbReference type="Pfam" id="PF13868">
    <property type="entry name" value="TPH"/>
    <property type="match status" value="1"/>
</dbReference>
<dbReference type="Proteomes" id="UP000886520">
    <property type="component" value="Chromosome 24"/>
</dbReference>
<comment type="caution">
    <text evidence="17">The sequence shown here is derived from an EMBL/GenBank/DDBJ whole genome shotgun (WGS) entry which is preliminary data.</text>
</comment>
<evidence type="ECO:0000256" key="6">
    <source>
        <dbReference type="ARBA" id="ARBA00022846"/>
    </source>
</evidence>
<evidence type="ECO:0000256" key="13">
    <source>
        <dbReference type="ARBA" id="ARBA00046114"/>
    </source>
</evidence>
<feature type="coiled-coil region" evidence="14">
    <location>
        <begin position="58"/>
        <end position="90"/>
    </location>
</feature>
<feature type="coiled-coil region" evidence="14">
    <location>
        <begin position="246"/>
        <end position="295"/>
    </location>
</feature>
<feature type="region of interest" description="Disordered" evidence="15">
    <location>
        <begin position="463"/>
        <end position="482"/>
    </location>
</feature>
<dbReference type="GO" id="GO:0051321">
    <property type="term" value="P:meiotic cell cycle"/>
    <property type="evidence" value="ECO:0007669"/>
    <property type="project" value="UniProtKB-KW"/>
</dbReference>